<proteinExistence type="predicted"/>
<organism evidence="1 2">
    <name type="scientific">Rousettus aegyptiacus</name>
    <name type="common">Egyptian fruit bat</name>
    <name type="synonym">Pteropus aegyptiacus</name>
    <dbReference type="NCBI Taxonomy" id="9407"/>
    <lineage>
        <taxon>Eukaryota</taxon>
        <taxon>Metazoa</taxon>
        <taxon>Chordata</taxon>
        <taxon>Craniata</taxon>
        <taxon>Vertebrata</taxon>
        <taxon>Euteleostomi</taxon>
        <taxon>Mammalia</taxon>
        <taxon>Eutheria</taxon>
        <taxon>Laurasiatheria</taxon>
        <taxon>Chiroptera</taxon>
        <taxon>Yinpterochiroptera</taxon>
        <taxon>Pteropodoidea</taxon>
        <taxon>Pteropodidae</taxon>
        <taxon>Rousettinae</taxon>
        <taxon>Rousettus</taxon>
    </lineage>
</organism>
<reference evidence="1 2" key="1">
    <citation type="journal article" date="2020" name="Nature">
        <title>Six reference-quality genomes reveal evolution of bat adaptations.</title>
        <authorList>
            <person name="Jebb D."/>
            <person name="Huang Z."/>
            <person name="Pippel M."/>
            <person name="Hughes G.M."/>
            <person name="Lavrichenko K."/>
            <person name="Devanna P."/>
            <person name="Winkler S."/>
            <person name="Jermiin L.S."/>
            <person name="Skirmuntt E.C."/>
            <person name="Katzourakis A."/>
            <person name="Burkitt-Gray L."/>
            <person name="Ray D.A."/>
            <person name="Sullivan K.A.M."/>
            <person name="Roscito J.G."/>
            <person name="Kirilenko B.M."/>
            <person name="Davalos L.M."/>
            <person name="Corthals A.P."/>
            <person name="Power M.L."/>
            <person name="Jones G."/>
            <person name="Ransome R.D."/>
            <person name="Dechmann D.K.N."/>
            <person name="Locatelli A.G."/>
            <person name="Puechmaille S.J."/>
            <person name="Fedrigo O."/>
            <person name="Jarvis E.D."/>
            <person name="Hiller M."/>
            <person name="Vernes S.C."/>
            <person name="Myers E.W."/>
            <person name="Teeling E.C."/>
        </authorList>
    </citation>
    <scope>NUCLEOTIDE SEQUENCE [LARGE SCALE GENOMIC DNA]</scope>
    <source>
        <strain evidence="1">MRouAeg1</strain>
        <tissue evidence="1">Muscle</tissue>
    </source>
</reference>
<dbReference type="EMBL" id="JACASE010000014">
    <property type="protein sequence ID" value="KAF6410496.1"/>
    <property type="molecule type" value="Genomic_DNA"/>
</dbReference>
<dbReference type="Proteomes" id="UP000593571">
    <property type="component" value="Unassembled WGS sequence"/>
</dbReference>
<name>A0A7J8CI27_ROUAE</name>
<protein>
    <submittedName>
        <fullName evidence="1">Uncharacterized protein</fullName>
    </submittedName>
</protein>
<evidence type="ECO:0000313" key="1">
    <source>
        <dbReference type="EMBL" id="KAF6410496.1"/>
    </source>
</evidence>
<evidence type="ECO:0000313" key="2">
    <source>
        <dbReference type="Proteomes" id="UP000593571"/>
    </source>
</evidence>
<accession>A0A7J8CI27</accession>
<dbReference type="AlphaFoldDB" id="A0A7J8CI27"/>
<gene>
    <name evidence="1" type="ORF">HJG63_009037</name>
</gene>
<sequence>MCWVAQGIRLPLQCQFTCQHCLCGSLYKFPITARSAAAILGLNAPPQGRDSCLSMCSRHFVYWMTQELRESRTVRPIQTPAILSRDIAACTGSSGQSEEEFFTQMANLTTCSLFCFCRHACHIGRRSG</sequence>
<keyword evidence="2" id="KW-1185">Reference proteome</keyword>
<comment type="caution">
    <text evidence="1">The sequence shown here is derived from an EMBL/GenBank/DDBJ whole genome shotgun (WGS) entry which is preliminary data.</text>
</comment>